<protein>
    <submittedName>
        <fullName evidence="1">Uncharacterized protein</fullName>
    </submittedName>
</protein>
<comment type="caution">
    <text evidence="1">The sequence shown here is derived from an EMBL/GenBank/DDBJ whole genome shotgun (WGS) entry which is preliminary data.</text>
</comment>
<dbReference type="InterPro" id="IPR009057">
    <property type="entry name" value="Homeodomain-like_sf"/>
</dbReference>
<dbReference type="SUPFAM" id="SSF46689">
    <property type="entry name" value="Homeodomain-like"/>
    <property type="match status" value="1"/>
</dbReference>
<sequence>MNMNNGRRYSIKVRIKAKNLRRKGQTHREIAKELGIALGTASLWTKGITLTDRQKQEIEKRRNRVSPNFSIEQRRIQAFKNLSRFWKPKPTNKELIQRIISFYRKHGRIPYKREFNNTYIEYKKNFGSWNNAIKIADFEPNPIRFSKRFQAKDGHICDSYAEKIIDDWLTKYKIAHEKNLKYGNTTKMTADFSCGNIRIEYFGLAGEVEGYDAVILKKRKICKEKNFKLIEIYPKDLFPNRLNKISGLTKLKNKKIKISR</sequence>
<dbReference type="Pfam" id="PF18780">
    <property type="entry name" value="HNH_repeat"/>
    <property type="match status" value="1"/>
</dbReference>
<accession>A0A2M7B916</accession>
<proteinExistence type="predicted"/>
<reference evidence="2" key="1">
    <citation type="submission" date="2017-09" db="EMBL/GenBank/DDBJ databases">
        <title>Depth-based differentiation of microbial function through sediment-hosted aquifers and enrichment of novel symbionts in the deep terrestrial subsurface.</title>
        <authorList>
            <person name="Probst A.J."/>
            <person name="Ladd B."/>
            <person name="Jarett J.K."/>
            <person name="Geller-Mcgrath D.E."/>
            <person name="Sieber C.M.K."/>
            <person name="Emerson J.B."/>
            <person name="Anantharaman K."/>
            <person name="Thomas B.C."/>
            <person name="Malmstrom R."/>
            <person name="Stieglmeier M."/>
            <person name="Klingl A."/>
            <person name="Woyke T."/>
            <person name="Ryan C.M."/>
            <person name="Banfield J.F."/>
        </authorList>
    </citation>
    <scope>NUCLEOTIDE SEQUENCE [LARGE SCALE GENOMIC DNA]</scope>
</reference>
<name>A0A2M7B916_9BACT</name>
<evidence type="ECO:0000313" key="2">
    <source>
        <dbReference type="Proteomes" id="UP000228561"/>
    </source>
</evidence>
<dbReference type="InterPro" id="IPR041025">
    <property type="entry name" value="HNH_repeat"/>
</dbReference>
<dbReference type="EMBL" id="PEVG01000018">
    <property type="protein sequence ID" value="PIU99549.1"/>
    <property type="molecule type" value="Genomic_DNA"/>
</dbReference>
<dbReference type="Proteomes" id="UP000228561">
    <property type="component" value="Unassembled WGS sequence"/>
</dbReference>
<evidence type="ECO:0000313" key="1">
    <source>
        <dbReference type="EMBL" id="PIU99549.1"/>
    </source>
</evidence>
<gene>
    <name evidence="1" type="ORF">COS58_01525</name>
</gene>
<dbReference type="AlphaFoldDB" id="A0A2M7B916"/>
<organism evidence="1 2">
    <name type="scientific">Candidatus Tagabacteria bacterium CG03_land_8_20_14_0_80_41_22</name>
    <dbReference type="NCBI Taxonomy" id="1975020"/>
    <lineage>
        <taxon>Bacteria</taxon>
        <taxon>Candidatus Tagaibacteriota</taxon>
    </lineage>
</organism>